<dbReference type="InterPro" id="IPR029055">
    <property type="entry name" value="Ntn_hydrolases_N"/>
</dbReference>
<feature type="non-terminal residue" evidence="4">
    <location>
        <position position="111"/>
    </location>
</feature>
<comment type="caution">
    <text evidence="4">The sequence shown here is derived from an EMBL/GenBank/DDBJ whole genome shotgun (WGS) entry which is preliminary data.</text>
</comment>
<name>X1D3S3_9ZZZZ</name>
<feature type="domain" description="Glutamine amidotransferase type-2" evidence="3">
    <location>
        <begin position="2"/>
        <end position="111"/>
    </location>
</feature>
<proteinExistence type="predicted"/>
<dbReference type="PROSITE" id="PS51278">
    <property type="entry name" value="GATASE_TYPE_2"/>
    <property type="match status" value="1"/>
</dbReference>
<dbReference type="GO" id="GO:0016740">
    <property type="term" value="F:transferase activity"/>
    <property type="evidence" value="ECO:0007669"/>
    <property type="project" value="UniProtKB-KW"/>
</dbReference>
<dbReference type="SUPFAM" id="SSF56235">
    <property type="entry name" value="N-terminal nucleophile aminohydrolases (Ntn hydrolases)"/>
    <property type="match status" value="1"/>
</dbReference>
<dbReference type="EMBL" id="BART01022970">
    <property type="protein sequence ID" value="GAH02905.1"/>
    <property type="molecule type" value="Genomic_DNA"/>
</dbReference>
<dbReference type="AlphaFoldDB" id="X1D3S3"/>
<gene>
    <name evidence="4" type="ORF">S01H4_41929</name>
</gene>
<keyword evidence="2" id="KW-0315">Glutamine amidotransferase</keyword>
<dbReference type="Gene3D" id="3.60.20.10">
    <property type="entry name" value="Glutamine Phosphoribosylpyrophosphate, subunit 1, domain 1"/>
    <property type="match status" value="1"/>
</dbReference>
<sequence length="111" mass="11651">MCGIIGIHGNPEAATLAYLGLYAQQHRGQEGAGIVSYDGEQVHRHMGQGLVADVYSDPGILKELPGSMAIGHTRYSTTGGIDAKNIGPLLFNVEDTPVSIAHNGNLVNLKA</sequence>
<evidence type="ECO:0000259" key="3">
    <source>
        <dbReference type="PROSITE" id="PS51278"/>
    </source>
</evidence>
<dbReference type="InterPro" id="IPR017932">
    <property type="entry name" value="GATase_2_dom"/>
</dbReference>
<accession>X1D3S3</accession>
<evidence type="ECO:0000313" key="4">
    <source>
        <dbReference type="EMBL" id="GAH02905.1"/>
    </source>
</evidence>
<protein>
    <recommendedName>
        <fullName evidence="3">Glutamine amidotransferase type-2 domain-containing protein</fullName>
    </recommendedName>
</protein>
<evidence type="ECO:0000256" key="1">
    <source>
        <dbReference type="ARBA" id="ARBA00022679"/>
    </source>
</evidence>
<reference evidence="4" key="1">
    <citation type="journal article" date="2014" name="Front. Microbiol.">
        <title>High frequency of phylogenetically diverse reductive dehalogenase-homologous genes in deep subseafloor sedimentary metagenomes.</title>
        <authorList>
            <person name="Kawai M."/>
            <person name="Futagami T."/>
            <person name="Toyoda A."/>
            <person name="Takaki Y."/>
            <person name="Nishi S."/>
            <person name="Hori S."/>
            <person name="Arai W."/>
            <person name="Tsubouchi T."/>
            <person name="Morono Y."/>
            <person name="Uchiyama I."/>
            <person name="Ito T."/>
            <person name="Fujiyama A."/>
            <person name="Inagaki F."/>
            <person name="Takami H."/>
        </authorList>
    </citation>
    <scope>NUCLEOTIDE SEQUENCE</scope>
    <source>
        <strain evidence="4">Expedition CK06-06</strain>
    </source>
</reference>
<organism evidence="4">
    <name type="scientific">marine sediment metagenome</name>
    <dbReference type="NCBI Taxonomy" id="412755"/>
    <lineage>
        <taxon>unclassified sequences</taxon>
        <taxon>metagenomes</taxon>
        <taxon>ecological metagenomes</taxon>
    </lineage>
</organism>
<keyword evidence="1" id="KW-0808">Transferase</keyword>
<evidence type="ECO:0000256" key="2">
    <source>
        <dbReference type="ARBA" id="ARBA00022962"/>
    </source>
</evidence>
<dbReference type="PANTHER" id="PTHR11907">
    <property type="entry name" value="AMIDOPHOSPHORIBOSYLTRANSFERASE"/>
    <property type="match status" value="1"/>
</dbReference>